<comment type="caution">
    <text evidence="2">The sequence shown here is derived from an EMBL/GenBank/DDBJ whole genome shotgun (WGS) entry which is preliminary data.</text>
</comment>
<dbReference type="EMBL" id="MBTF01000035">
    <property type="protein sequence ID" value="OOQ57623.1"/>
    <property type="molecule type" value="Genomic_DNA"/>
</dbReference>
<dbReference type="Proteomes" id="UP000189739">
    <property type="component" value="Unassembled WGS sequence"/>
</dbReference>
<accession>A0A1S9P9G9</accession>
<keyword evidence="1" id="KW-0472">Membrane</keyword>
<evidence type="ECO:0000313" key="2">
    <source>
        <dbReference type="EMBL" id="OOQ57623.1"/>
    </source>
</evidence>
<dbReference type="AlphaFoldDB" id="A0A1S9P9G9"/>
<protein>
    <submittedName>
        <fullName evidence="2">Uncharacterized protein</fullName>
    </submittedName>
</protein>
<dbReference type="RefSeq" id="WP_078350221.1">
    <property type="nucleotide sequence ID" value="NZ_MBTF01000035.1"/>
</dbReference>
<name>A0A1S9P9G9_9SPHI</name>
<dbReference type="OrthoDB" id="773226at2"/>
<reference evidence="2 3" key="1">
    <citation type="submission" date="2016-07" db="EMBL/GenBank/DDBJ databases">
        <title>Genomic analysis of zinc-resistant bacterium Mucilaginibacter pedocola TBZ30.</title>
        <authorList>
            <person name="Huang J."/>
            <person name="Tang J."/>
        </authorList>
    </citation>
    <scope>NUCLEOTIDE SEQUENCE [LARGE SCALE GENOMIC DNA]</scope>
    <source>
        <strain evidence="2 3">TBZ30</strain>
    </source>
</reference>
<keyword evidence="3" id="KW-1185">Reference proteome</keyword>
<organism evidence="2 3">
    <name type="scientific">Mucilaginibacter pedocola</name>
    <dbReference type="NCBI Taxonomy" id="1792845"/>
    <lineage>
        <taxon>Bacteria</taxon>
        <taxon>Pseudomonadati</taxon>
        <taxon>Bacteroidota</taxon>
        <taxon>Sphingobacteriia</taxon>
        <taxon>Sphingobacteriales</taxon>
        <taxon>Sphingobacteriaceae</taxon>
        <taxon>Mucilaginibacter</taxon>
    </lineage>
</organism>
<gene>
    <name evidence="2" type="ORF">BC343_12520</name>
</gene>
<feature type="transmembrane region" description="Helical" evidence="1">
    <location>
        <begin position="5"/>
        <end position="26"/>
    </location>
</feature>
<dbReference type="STRING" id="1792845.BC343_12520"/>
<dbReference type="Pfam" id="PF19885">
    <property type="entry name" value="DUF6358"/>
    <property type="match status" value="1"/>
</dbReference>
<evidence type="ECO:0000313" key="3">
    <source>
        <dbReference type="Proteomes" id="UP000189739"/>
    </source>
</evidence>
<keyword evidence="1" id="KW-1133">Transmembrane helix</keyword>
<sequence>MGKKLALNVVYNLGIIIAVAIGWWGIQHTQYAYVLGAVFIIAIFISLKIKLMKEVKELTRKK</sequence>
<keyword evidence="1" id="KW-0812">Transmembrane</keyword>
<evidence type="ECO:0000256" key="1">
    <source>
        <dbReference type="SAM" id="Phobius"/>
    </source>
</evidence>
<proteinExistence type="predicted"/>
<feature type="transmembrane region" description="Helical" evidence="1">
    <location>
        <begin position="32"/>
        <end position="51"/>
    </location>
</feature>
<dbReference type="InterPro" id="IPR045938">
    <property type="entry name" value="DUF6358"/>
</dbReference>